<evidence type="ECO:0008006" key="3">
    <source>
        <dbReference type="Google" id="ProtNLM"/>
    </source>
</evidence>
<name>A0ABT9PF08_9ACTN</name>
<accession>A0ABT9PF08</accession>
<dbReference type="Proteomes" id="UP001235712">
    <property type="component" value="Unassembled WGS sequence"/>
</dbReference>
<keyword evidence="2" id="KW-1185">Reference proteome</keyword>
<organism evidence="1 2">
    <name type="scientific">Kineosporia succinea</name>
    <dbReference type="NCBI Taxonomy" id="84632"/>
    <lineage>
        <taxon>Bacteria</taxon>
        <taxon>Bacillati</taxon>
        <taxon>Actinomycetota</taxon>
        <taxon>Actinomycetes</taxon>
        <taxon>Kineosporiales</taxon>
        <taxon>Kineosporiaceae</taxon>
        <taxon>Kineosporia</taxon>
    </lineage>
</organism>
<dbReference type="InterPro" id="IPR046275">
    <property type="entry name" value="DUF6308"/>
</dbReference>
<comment type="caution">
    <text evidence="1">The sequence shown here is derived from an EMBL/GenBank/DDBJ whole genome shotgun (WGS) entry which is preliminary data.</text>
</comment>
<reference evidence="1 2" key="1">
    <citation type="submission" date="2023-07" db="EMBL/GenBank/DDBJ databases">
        <title>Sequencing the genomes of 1000 actinobacteria strains.</title>
        <authorList>
            <person name="Klenk H.-P."/>
        </authorList>
    </citation>
    <scope>NUCLEOTIDE SEQUENCE [LARGE SCALE GENOMIC DNA]</scope>
    <source>
        <strain evidence="1 2">DSM 44388</strain>
    </source>
</reference>
<gene>
    <name evidence="1" type="ORF">J2S57_006509</name>
</gene>
<dbReference type="Pfam" id="PF19827">
    <property type="entry name" value="DUF6308"/>
    <property type="match status" value="1"/>
</dbReference>
<evidence type="ECO:0000313" key="1">
    <source>
        <dbReference type="EMBL" id="MDP9830760.1"/>
    </source>
</evidence>
<protein>
    <recommendedName>
        <fullName evidence="3">DNA-3-methyladenine glycosylase 2 family protein</fullName>
    </recommendedName>
</protein>
<proteinExistence type="predicted"/>
<dbReference type="RefSeq" id="WP_307249877.1">
    <property type="nucleotide sequence ID" value="NZ_JAUSQZ010000001.1"/>
</dbReference>
<dbReference type="EMBL" id="JAUSQZ010000001">
    <property type="protein sequence ID" value="MDP9830760.1"/>
    <property type="molecule type" value="Genomic_DNA"/>
</dbReference>
<sequence length="236" mass="25294">MAALSIPWPLHPGHEPVASSLLRAYFETGGTGVPHYAGAAFETLGGSDPDPFRFTPTDLAAVTLLSVTVPAPATIAILEPDAGSLAALLAAIPVALPLVDADDDLLTADRSALVRLWRALRAYPGIGRTVASKLMARKRPSLVPMWDAVVAREFGLRESGGYWWAMRDALRRDDLWRRAGDLVAENGLEQRVSPLRAVDVVTWMHGRDPAASLRAASVAGLGVPDQRRPDEVRVPG</sequence>
<evidence type="ECO:0000313" key="2">
    <source>
        <dbReference type="Proteomes" id="UP001235712"/>
    </source>
</evidence>